<protein>
    <submittedName>
        <fullName evidence="1">Uncharacterized protein</fullName>
    </submittedName>
</protein>
<reference evidence="1 2" key="1">
    <citation type="submission" date="2012-07" db="EMBL/GenBank/DDBJ databases">
        <title>The Genome Sequence of Actinomyces turicensis ACS-279-V-COL4.</title>
        <authorList>
            <consortium name="The Broad Institute Genome Sequencing Platform"/>
            <person name="Earl A."/>
            <person name="Ward D."/>
            <person name="Feldgarden M."/>
            <person name="Gevers D."/>
            <person name="Saerens B."/>
            <person name="Vaneechoutte M."/>
            <person name="Walker B."/>
            <person name="Young S.K."/>
            <person name="Zeng Q."/>
            <person name="Gargeya S."/>
            <person name="Fitzgerald M."/>
            <person name="Haas B."/>
            <person name="Abouelleil A."/>
            <person name="Alvarado L."/>
            <person name="Arachchi H.M."/>
            <person name="Berlin A."/>
            <person name="Chapman S.B."/>
            <person name="Goldberg J."/>
            <person name="Griggs A."/>
            <person name="Gujja S."/>
            <person name="Hansen M."/>
            <person name="Howarth C."/>
            <person name="Imamovic A."/>
            <person name="Larimer J."/>
            <person name="McCowen C."/>
            <person name="Montmayeur A."/>
            <person name="Murphy C."/>
            <person name="Neiman D."/>
            <person name="Pearson M."/>
            <person name="Priest M."/>
            <person name="Roberts A."/>
            <person name="Saif S."/>
            <person name="Shea T."/>
            <person name="Sisk P."/>
            <person name="Sykes S."/>
            <person name="Wortman J."/>
            <person name="Nusbaum C."/>
            <person name="Birren B."/>
        </authorList>
    </citation>
    <scope>NUCLEOTIDE SEQUENCE [LARGE SCALE GENOMIC DNA]</scope>
    <source>
        <strain evidence="1 2">ACS-279-V-Col4</strain>
    </source>
</reference>
<dbReference type="InterPro" id="IPR047990">
    <property type="entry name" value="DLW39-like"/>
</dbReference>
<dbReference type="eggNOG" id="ENOG5031HVT">
    <property type="taxonomic scope" value="Bacteria"/>
</dbReference>
<dbReference type="EMBL" id="AGWQ01000003">
    <property type="protein sequence ID" value="EJZ87767.1"/>
    <property type="molecule type" value="Genomic_DNA"/>
</dbReference>
<name>K0YV53_9ACTO</name>
<dbReference type="PATRIC" id="fig|883077.3.peg.387"/>
<organism evidence="1 2">
    <name type="scientific">Schaalia turicensis ACS-279-V-Col4</name>
    <dbReference type="NCBI Taxonomy" id="883077"/>
    <lineage>
        <taxon>Bacteria</taxon>
        <taxon>Bacillati</taxon>
        <taxon>Actinomycetota</taxon>
        <taxon>Actinomycetes</taxon>
        <taxon>Actinomycetales</taxon>
        <taxon>Actinomycetaceae</taxon>
        <taxon>Schaalia</taxon>
    </lineage>
</organism>
<keyword evidence="2" id="KW-1185">Reference proteome</keyword>
<sequence length="45" mass="4945">MKKWITALSAVATAVAAGIVVRQILEDLSDNVELWKSVTDNPFQD</sequence>
<dbReference type="AlphaFoldDB" id="K0YV53"/>
<dbReference type="Proteomes" id="UP000003994">
    <property type="component" value="Unassembled WGS sequence"/>
</dbReference>
<comment type="caution">
    <text evidence="1">The sequence shown here is derived from an EMBL/GenBank/DDBJ whole genome shotgun (WGS) entry which is preliminary data.</text>
</comment>
<dbReference type="RefSeq" id="WP_006680601.1">
    <property type="nucleotide sequence ID" value="NZ_JH815208.1"/>
</dbReference>
<gene>
    <name evidence="1" type="ORF">HMPREF9241_00395</name>
</gene>
<dbReference type="NCBIfam" id="NF038356">
    <property type="entry name" value="actino_DLW39"/>
    <property type="match status" value="1"/>
</dbReference>
<dbReference type="HOGENOM" id="CLU_3211239_0_0_11"/>
<proteinExistence type="predicted"/>
<evidence type="ECO:0000313" key="1">
    <source>
        <dbReference type="EMBL" id="EJZ87767.1"/>
    </source>
</evidence>
<evidence type="ECO:0000313" key="2">
    <source>
        <dbReference type="Proteomes" id="UP000003994"/>
    </source>
</evidence>
<accession>K0YV53</accession>
<dbReference type="STRING" id="883077.HMPREF9241_00395"/>